<keyword evidence="2" id="KW-0539">Nucleus</keyword>
<evidence type="ECO:0000256" key="1">
    <source>
        <dbReference type="ARBA" id="ARBA00023125"/>
    </source>
</evidence>
<dbReference type="GO" id="GO:0005634">
    <property type="term" value="C:nucleus"/>
    <property type="evidence" value="ECO:0007669"/>
    <property type="project" value="TreeGrafter"/>
</dbReference>
<dbReference type="InterPro" id="IPR055315">
    <property type="entry name" value="Cramped-like"/>
</dbReference>
<dbReference type="GO" id="GO:0003677">
    <property type="term" value="F:DNA binding"/>
    <property type="evidence" value="ECO:0007669"/>
    <property type="project" value="UniProtKB-KW"/>
</dbReference>
<comment type="caution">
    <text evidence="5">The sequence shown here is derived from an EMBL/GenBank/DDBJ whole genome shotgun (WGS) entry which is preliminary data.</text>
</comment>
<dbReference type="PANTHER" id="PTHR21677:SF1">
    <property type="entry name" value="PROTEIN CRAMPED-LIKE"/>
    <property type="match status" value="1"/>
</dbReference>
<keyword evidence="1" id="KW-0238">DNA-binding</keyword>
<feature type="compositionally biased region" description="Polar residues" evidence="3">
    <location>
        <begin position="78"/>
        <end position="93"/>
    </location>
</feature>
<dbReference type="PROSITE" id="PS51293">
    <property type="entry name" value="SANT"/>
    <property type="match status" value="1"/>
</dbReference>
<evidence type="ECO:0000313" key="5">
    <source>
        <dbReference type="EMBL" id="KAH3835018.1"/>
    </source>
</evidence>
<dbReference type="InterPro" id="IPR017884">
    <property type="entry name" value="SANT_dom"/>
</dbReference>
<feature type="compositionally biased region" description="Basic and acidic residues" evidence="3">
    <location>
        <begin position="476"/>
        <end position="490"/>
    </location>
</feature>
<feature type="domain" description="SANT" evidence="4">
    <location>
        <begin position="141"/>
        <end position="200"/>
    </location>
</feature>
<dbReference type="Gene3D" id="1.10.10.60">
    <property type="entry name" value="Homeodomain-like"/>
    <property type="match status" value="1"/>
</dbReference>
<feature type="compositionally biased region" description="Basic and acidic residues" evidence="3">
    <location>
        <begin position="10"/>
        <end position="20"/>
    </location>
</feature>
<evidence type="ECO:0000313" key="6">
    <source>
        <dbReference type="Proteomes" id="UP000828390"/>
    </source>
</evidence>
<keyword evidence="6" id="KW-1185">Reference proteome</keyword>
<dbReference type="EMBL" id="JAIWYP010000004">
    <property type="protein sequence ID" value="KAH3835018.1"/>
    <property type="molecule type" value="Genomic_DNA"/>
</dbReference>
<protein>
    <recommendedName>
        <fullName evidence="4">SANT domain-containing protein</fullName>
    </recommendedName>
</protein>
<dbReference type="GO" id="GO:0003682">
    <property type="term" value="F:chromatin binding"/>
    <property type="evidence" value="ECO:0007669"/>
    <property type="project" value="InterPro"/>
</dbReference>
<feature type="region of interest" description="Disordered" evidence="3">
    <location>
        <begin position="476"/>
        <end position="524"/>
    </location>
</feature>
<dbReference type="GO" id="GO:0007389">
    <property type="term" value="P:pattern specification process"/>
    <property type="evidence" value="ECO:0007669"/>
    <property type="project" value="TreeGrafter"/>
</dbReference>
<reference evidence="5" key="2">
    <citation type="submission" date="2020-11" db="EMBL/GenBank/DDBJ databases">
        <authorList>
            <person name="McCartney M.A."/>
            <person name="Auch B."/>
            <person name="Kono T."/>
            <person name="Mallez S."/>
            <person name="Becker A."/>
            <person name="Gohl D.M."/>
            <person name="Silverstein K.A.T."/>
            <person name="Koren S."/>
            <person name="Bechman K.B."/>
            <person name="Herman A."/>
            <person name="Abrahante J.E."/>
            <person name="Garbe J."/>
        </authorList>
    </citation>
    <scope>NUCLEOTIDE SEQUENCE</scope>
    <source>
        <strain evidence="5">Duluth1</strain>
        <tissue evidence="5">Whole animal</tissue>
    </source>
</reference>
<evidence type="ECO:0000259" key="4">
    <source>
        <dbReference type="PROSITE" id="PS51293"/>
    </source>
</evidence>
<dbReference type="PANTHER" id="PTHR21677">
    <property type="entry name" value="CRAMPED PROTEIN"/>
    <property type="match status" value="1"/>
</dbReference>
<gene>
    <name evidence="5" type="ORF">DPMN_108356</name>
</gene>
<evidence type="ECO:0000256" key="3">
    <source>
        <dbReference type="SAM" id="MobiDB-lite"/>
    </source>
</evidence>
<evidence type="ECO:0000256" key="2">
    <source>
        <dbReference type="ARBA" id="ARBA00023242"/>
    </source>
</evidence>
<accession>A0A9D4QKV7</accession>
<dbReference type="AlphaFoldDB" id="A0A9D4QKV7"/>
<feature type="region of interest" description="Disordered" evidence="3">
    <location>
        <begin position="78"/>
        <end position="137"/>
    </location>
</feature>
<reference evidence="5" key="1">
    <citation type="journal article" date="2019" name="bioRxiv">
        <title>The Genome of the Zebra Mussel, Dreissena polymorpha: A Resource for Invasive Species Research.</title>
        <authorList>
            <person name="McCartney M.A."/>
            <person name="Auch B."/>
            <person name="Kono T."/>
            <person name="Mallez S."/>
            <person name="Zhang Y."/>
            <person name="Obille A."/>
            <person name="Becker A."/>
            <person name="Abrahante J.E."/>
            <person name="Garbe J."/>
            <person name="Badalamenti J.P."/>
            <person name="Herman A."/>
            <person name="Mangelson H."/>
            <person name="Liachko I."/>
            <person name="Sullivan S."/>
            <person name="Sone E.D."/>
            <person name="Koren S."/>
            <person name="Silverstein K.A.T."/>
            <person name="Beckman K.B."/>
            <person name="Gohl D.M."/>
        </authorList>
    </citation>
    <scope>NUCLEOTIDE SEQUENCE</scope>
    <source>
        <strain evidence="5">Duluth1</strain>
        <tissue evidence="5">Whole animal</tissue>
    </source>
</reference>
<sequence length="1130" mass="124947">MPPRKRRQSTHCDDNGRDIGEGDGIPSSVEKVKNPSDILKGVDSTAEKKIPTAHLTLEAEFNQIGNLETESGQIKSFSAATSESCGKQPTRFSTRIVKRPRRDLSPPESPVKKGKKAATSGDCVSHSGTPETKGKRQWELWSQEDKDSFFEGLCEYGKDFESIHNFIVAKSKKKSSSVGLTVKNKEQVRHFYYRTWHKISKLIKPVQDLKKDVQELYGLISYSVFRKRLRCGLNLNDKNWQKLNDLVHHGAATIKLKGKRIRLKTPVCNALKKLNLFEEPKREPGPKLPDKITVEFRPRTNYAWHRVQDLAHNPRVRVTVNPDRHLVSIIKYLDQKWTSQRLKHKERLGATEVSCEEFRVFPWKQATLRSLSLEPVDEPVLQFSLDKHCKEFLSSPHASKKRKDRDGLSVQQSLAVVSEVYDDVTKSVISENLCQCPDGCATCECQELMEPRSLIDSVRSLPKQSNLCPCMCNKSETHGRRSADPDDWQERNTNVSAGAGSEGSECDYRPEGPSEITDYPSERTIQSSQCVEAKRFSTEVSVMADGEDAMFPDTVDTEHFNAEFNSPNSETSANASFEDLDNEIEPECARSLSEQMASSQTNAKNIFSQMLETGWGLGGSSSVTVAELYLMFGGEGEVKCEYDWVRGEQPAHLIQEELLITLNNMLRRLSHLATMEITDFSKTTGVNMTCQLCGHTPSSSVKASKPASAKRSRRDISTQTLPVQNTSVSLAVSTLPMSSIPVTSENGFFRIPVMPTACKTMVTTSSALSAREMIQRYNPANLNVQKPFMRRKLKPLRGRSGSTQTSLIQRTILPKNSEYIAIIPMVPGTQIPNPPPSTLLTSVSTVTGQVNETIIGHPVSGIPTQPLTFITNPPTVTTMAATSFSPKIAASTDIGSCHTPQSTSEYGSMNLSPNGDETLLHIPESHLGSMSPQSLKAAGMSAVRDTGHMATHSSSYHATTTSYCGPVSPPNLSALLDISLSTGDLEADTTFSSLLDDNSKSLTLDRGLVTPPIRSEPDQRSGRPSHSPPVRSLFRASTPEHSWSLNGDIQDLSLSSLLESPCKPANSTPLALFNENSRDFHAHRHEVDATLQSMMQESSIDYVRKFQDLAEQITRGDLSSTQDQSTAHGS</sequence>
<name>A0A9D4QKV7_DREPO</name>
<organism evidence="5 6">
    <name type="scientific">Dreissena polymorpha</name>
    <name type="common">Zebra mussel</name>
    <name type="synonym">Mytilus polymorpha</name>
    <dbReference type="NCBI Taxonomy" id="45954"/>
    <lineage>
        <taxon>Eukaryota</taxon>
        <taxon>Metazoa</taxon>
        <taxon>Spiralia</taxon>
        <taxon>Lophotrochozoa</taxon>
        <taxon>Mollusca</taxon>
        <taxon>Bivalvia</taxon>
        <taxon>Autobranchia</taxon>
        <taxon>Heteroconchia</taxon>
        <taxon>Euheterodonta</taxon>
        <taxon>Imparidentia</taxon>
        <taxon>Neoheterodontei</taxon>
        <taxon>Myida</taxon>
        <taxon>Dreissenoidea</taxon>
        <taxon>Dreissenidae</taxon>
        <taxon>Dreissena</taxon>
    </lineage>
</organism>
<feature type="region of interest" description="Disordered" evidence="3">
    <location>
        <begin position="1003"/>
        <end position="1032"/>
    </location>
</feature>
<proteinExistence type="predicted"/>
<dbReference type="OrthoDB" id="515799at2759"/>
<dbReference type="Proteomes" id="UP000828390">
    <property type="component" value="Unassembled WGS sequence"/>
</dbReference>
<feature type="region of interest" description="Disordered" evidence="3">
    <location>
        <begin position="1"/>
        <end position="47"/>
    </location>
</feature>